<dbReference type="STRING" id="1484693.RS694_04575"/>
<evidence type="ECO:0000259" key="2">
    <source>
        <dbReference type="SMART" id="SM00062"/>
    </source>
</evidence>
<evidence type="ECO:0000313" key="4">
    <source>
        <dbReference type="Proteomes" id="UP000186110"/>
    </source>
</evidence>
<keyword evidence="4" id="KW-1185">Reference proteome</keyword>
<feature type="domain" description="Solute-binding protein family 3/N-terminal" evidence="2">
    <location>
        <begin position="6"/>
        <end position="233"/>
    </location>
</feature>
<accession>A0A1P8K7F5</accession>
<dbReference type="AlphaFoldDB" id="A0A1P8K7F5"/>
<protein>
    <submittedName>
        <fullName evidence="3">ABC transporter substrate-binding protein</fullName>
    </submittedName>
</protein>
<sequence>MVGAQTLVLAAADSVPTAYVEHGKQTGLLVDVITEVFKRIGYPVDIAIMPWARCLAEAKAGRIDGIFSVYQTRERQEFLTYADEVLITQVQALFVRKDSAITFDGDLSKLSELRLGIINQTSYGPRLDAALERGVFKRVDVANSVSASLNKLLHDRIDLIPSYRHVALDSARTMGAAGSVKELTPAIEAIPSYLAFSNKKDYAKVIGAYNQALRAMKKDGTYDAIFNKYLVGEVRRTNPDVP</sequence>
<dbReference type="PANTHER" id="PTHR35936">
    <property type="entry name" value="MEMBRANE-BOUND LYTIC MUREIN TRANSGLYCOSYLASE F"/>
    <property type="match status" value="1"/>
</dbReference>
<dbReference type="Gene3D" id="3.40.190.10">
    <property type="entry name" value="Periplasmic binding protein-like II"/>
    <property type="match status" value="2"/>
</dbReference>
<evidence type="ECO:0000256" key="1">
    <source>
        <dbReference type="ARBA" id="ARBA00022729"/>
    </source>
</evidence>
<gene>
    <name evidence="3" type="ORF">RS694_04575</name>
</gene>
<dbReference type="eggNOG" id="COG0834">
    <property type="taxonomic scope" value="Bacteria"/>
</dbReference>
<organism evidence="3 4">
    <name type="scientific">Rhodoferax saidenbachensis</name>
    <dbReference type="NCBI Taxonomy" id="1484693"/>
    <lineage>
        <taxon>Bacteria</taxon>
        <taxon>Pseudomonadati</taxon>
        <taxon>Pseudomonadota</taxon>
        <taxon>Betaproteobacteria</taxon>
        <taxon>Burkholderiales</taxon>
        <taxon>Comamonadaceae</taxon>
        <taxon>Rhodoferax</taxon>
    </lineage>
</organism>
<dbReference type="Proteomes" id="UP000186110">
    <property type="component" value="Chromosome"/>
</dbReference>
<name>A0A1P8K7F5_9BURK</name>
<dbReference type="SUPFAM" id="SSF53850">
    <property type="entry name" value="Periplasmic binding protein-like II"/>
    <property type="match status" value="1"/>
</dbReference>
<dbReference type="Pfam" id="PF00497">
    <property type="entry name" value="SBP_bac_3"/>
    <property type="match status" value="1"/>
</dbReference>
<evidence type="ECO:0000313" key="3">
    <source>
        <dbReference type="EMBL" id="APW41886.1"/>
    </source>
</evidence>
<keyword evidence="1" id="KW-0732">Signal</keyword>
<dbReference type="EMBL" id="CP019239">
    <property type="protein sequence ID" value="APW41886.1"/>
    <property type="molecule type" value="Genomic_DNA"/>
</dbReference>
<dbReference type="InterPro" id="IPR001638">
    <property type="entry name" value="Solute-binding_3/MltF_N"/>
</dbReference>
<dbReference type="KEGG" id="rsb:RS694_04575"/>
<dbReference type="SMART" id="SM00062">
    <property type="entry name" value="PBPb"/>
    <property type="match status" value="1"/>
</dbReference>
<proteinExistence type="predicted"/>
<dbReference type="PANTHER" id="PTHR35936:SF25">
    <property type="entry name" value="ABC TRANSPORTER SUBSTRATE-BINDING PROTEIN"/>
    <property type="match status" value="1"/>
</dbReference>
<reference evidence="3 4" key="1">
    <citation type="submission" date="2017-01" db="EMBL/GenBank/DDBJ databases">
        <authorList>
            <person name="Mah S.A."/>
            <person name="Swanson W.J."/>
            <person name="Moy G.W."/>
            <person name="Vacquier V.D."/>
        </authorList>
    </citation>
    <scope>NUCLEOTIDE SEQUENCE [LARGE SCALE GENOMIC DNA]</scope>
    <source>
        <strain evidence="3 4">DSM 22694</strain>
    </source>
</reference>
<dbReference type="RefSeq" id="WP_029705509.1">
    <property type="nucleotide sequence ID" value="NZ_CP019239.1"/>
</dbReference>